<evidence type="ECO:0000313" key="2">
    <source>
        <dbReference type="Proteomes" id="UP001054837"/>
    </source>
</evidence>
<reference evidence="1 2" key="1">
    <citation type="submission" date="2021-06" db="EMBL/GenBank/DDBJ databases">
        <title>Caerostris darwini draft genome.</title>
        <authorList>
            <person name="Kono N."/>
            <person name="Arakawa K."/>
        </authorList>
    </citation>
    <scope>NUCLEOTIDE SEQUENCE [LARGE SCALE GENOMIC DNA]</scope>
</reference>
<name>A0AAV4STH9_9ARAC</name>
<gene>
    <name evidence="1" type="ORF">CDAR_243001</name>
</gene>
<dbReference type="AlphaFoldDB" id="A0AAV4STH9"/>
<dbReference type="EMBL" id="BPLQ01008447">
    <property type="protein sequence ID" value="GIY37395.1"/>
    <property type="molecule type" value="Genomic_DNA"/>
</dbReference>
<protein>
    <submittedName>
        <fullName evidence="1">Uncharacterized protein</fullName>
    </submittedName>
</protein>
<proteinExistence type="predicted"/>
<keyword evidence="2" id="KW-1185">Reference proteome</keyword>
<sequence length="85" mass="9314">MLFTKTDDVEGNGSLQVPSEVLSERLAPPVFSEKLSNLSDERCAHITTLTKKDIAQNLHDGYAAALTGHSPDNDDLKKIKVLHDL</sequence>
<comment type="caution">
    <text evidence="1">The sequence shown here is derived from an EMBL/GenBank/DDBJ whole genome shotgun (WGS) entry which is preliminary data.</text>
</comment>
<evidence type="ECO:0000313" key="1">
    <source>
        <dbReference type="EMBL" id="GIY37395.1"/>
    </source>
</evidence>
<organism evidence="1 2">
    <name type="scientific">Caerostris darwini</name>
    <dbReference type="NCBI Taxonomy" id="1538125"/>
    <lineage>
        <taxon>Eukaryota</taxon>
        <taxon>Metazoa</taxon>
        <taxon>Ecdysozoa</taxon>
        <taxon>Arthropoda</taxon>
        <taxon>Chelicerata</taxon>
        <taxon>Arachnida</taxon>
        <taxon>Araneae</taxon>
        <taxon>Araneomorphae</taxon>
        <taxon>Entelegynae</taxon>
        <taxon>Araneoidea</taxon>
        <taxon>Araneidae</taxon>
        <taxon>Caerostris</taxon>
    </lineage>
</organism>
<dbReference type="Proteomes" id="UP001054837">
    <property type="component" value="Unassembled WGS sequence"/>
</dbReference>
<accession>A0AAV4STH9</accession>